<keyword evidence="1" id="KW-0472">Membrane</keyword>
<dbReference type="EMBL" id="GBRH01192086">
    <property type="protein sequence ID" value="JAE05810.1"/>
    <property type="molecule type" value="Transcribed_RNA"/>
</dbReference>
<reference evidence="2" key="1">
    <citation type="submission" date="2014-09" db="EMBL/GenBank/DDBJ databases">
        <authorList>
            <person name="Magalhaes I.L.F."/>
            <person name="Oliveira U."/>
            <person name="Santos F.R."/>
            <person name="Vidigal T.H.D.A."/>
            <person name="Brescovit A.D."/>
            <person name="Santos A.J."/>
        </authorList>
    </citation>
    <scope>NUCLEOTIDE SEQUENCE</scope>
    <source>
        <tissue evidence="2">Shoot tissue taken approximately 20 cm above the soil surface</tissue>
    </source>
</reference>
<evidence type="ECO:0000256" key="1">
    <source>
        <dbReference type="SAM" id="Phobius"/>
    </source>
</evidence>
<sequence>MYMEIFLRRLLRIISKYMLFLFPFCLPKLFQNFGPSIVLHIFMLL</sequence>
<reference evidence="2" key="2">
    <citation type="journal article" date="2015" name="Data Brief">
        <title>Shoot transcriptome of the giant reed, Arundo donax.</title>
        <authorList>
            <person name="Barrero R.A."/>
            <person name="Guerrero F.D."/>
            <person name="Moolhuijzen P."/>
            <person name="Goolsby J.A."/>
            <person name="Tidwell J."/>
            <person name="Bellgard S.E."/>
            <person name="Bellgard M.I."/>
        </authorList>
    </citation>
    <scope>NUCLEOTIDE SEQUENCE</scope>
    <source>
        <tissue evidence="2">Shoot tissue taken approximately 20 cm above the soil surface</tissue>
    </source>
</reference>
<protein>
    <submittedName>
        <fullName evidence="2">Uncharacterized protein</fullName>
    </submittedName>
</protein>
<proteinExistence type="predicted"/>
<keyword evidence="1" id="KW-0812">Transmembrane</keyword>
<feature type="transmembrane region" description="Helical" evidence="1">
    <location>
        <begin position="20"/>
        <end position="43"/>
    </location>
</feature>
<organism evidence="2">
    <name type="scientific">Arundo donax</name>
    <name type="common">Giant reed</name>
    <name type="synonym">Donax arundinaceus</name>
    <dbReference type="NCBI Taxonomy" id="35708"/>
    <lineage>
        <taxon>Eukaryota</taxon>
        <taxon>Viridiplantae</taxon>
        <taxon>Streptophyta</taxon>
        <taxon>Embryophyta</taxon>
        <taxon>Tracheophyta</taxon>
        <taxon>Spermatophyta</taxon>
        <taxon>Magnoliopsida</taxon>
        <taxon>Liliopsida</taxon>
        <taxon>Poales</taxon>
        <taxon>Poaceae</taxon>
        <taxon>PACMAD clade</taxon>
        <taxon>Arundinoideae</taxon>
        <taxon>Arundineae</taxon>
        <taxon>Arundo</taxon>
    </lineage>
</organism>
<evidence type="ECO:0000313" key="2">
    <source>
        <dbReference type="EMBL" id="JAE05810.1"/>
    </source>
</evidence>
<accession>A0A0A9EYF7</accession>
<keyword evidence="1" id="KW-1133">Transmembrane helix</keyword>
<dbReference type="AlphaFoldDB" id="A0A0A9EYF7"/>
<name>A0A0A9EYF7_ARUDO</name>